<accession>A0A2N5HCL1</accession>
<dbReference type="AlphaFoldDB" id="A0A2N5HCL1"/>
<evidence type="ECO:0008006" key="4">
    <source>
        <dbReference type="Google" id="ProtNLM"/>
    </source>
</evidence>
<dbReference type="InterPro" id="IPR024987">
    <property type="entry name" value="DUF3889"/>
</dbReference>
<dbReference type="Pfam" id="PF13028">
    <property type="entry name" value="DUF3889"/>
    <property type="match status" value="1"/>
</dbReference>
<proteinExistence type="predicted"/>
<dbReference type="Gene3D" id="3.10.450.390">
    <property type="entry name" value="Protein of unknown function DUF3889"/>
    <property type="match status" value="1"/>
</dbReference>
<reference evidence="2 3" key="1">
    <citation type="submission" date="2017-11" db="EMBL/GenBank/DDBJ databases">
        <title>Comparitive Functional Genomics of Dry Heat Resistant strains isolated from the Viking Spacecraft.</title>
        <authorList>
            <person name="Seuylemezian A."/>
            <person name="Cooper K."/>
            <person name="Vaishampayan P."/>
        </authorList>
    </citation>
    <scope>NUCLEOTIDE SEQUENCE [LARGE SCALE GENOMIC DNA]</scope>
    <source>
        <strain evidence="2 3">V32-6</strain>
    </source>
</reference>
<dbReference type="EMBL" id="PGVE01000063">
    <property type="protein sequence ID" value="PLS03261.1"/>
    <property type="molecule type" value="Genomic_DNA"/>
</dbReference>
<evidence type="ECO:0000313" key="2">
    <source>
        <dbReference type="EMBL" id="PLS03261.1"/>
    </source>
</evidence>
<gene>
    <name evidence="2" type="ORF">CVD27_15660</name>
</gene>
<keyword evidence="1" id="KW-1133">Transmembrane helix</keyword>
<organism evidence="2 3">
    <name type="scientific">Neobacillus cucumis</name>
    <dbReference type="NCBI Taxonomy" id="1740721"/>
    <lineage>
        <taxon>Bacteria</taxon>
        <taxon>Bacillati</taxon>
        <taxon>Bacillota</taxon>
        <taxon>Bacilli</taxon>
        <taxon>Bacillales</taxon>
        <taxon>Bacillaceae</taxon>
        <taxon>Neobacillus</taxon>
    </lineage>
</organism>
<keyword evidence="1" id="KW-0812">Transmembrane</keyword>
<evidence type="ECO:0000313" key="3">
    <source>
        <dbReference type="Proteomes" id="UP000234950"/>
    </source>
</evidence>
<dbReference type="OrthoDB" id="2377048at2"/>
<feature type="transmembrane region" description="Helical" evidence="1">
    <location>
        <begin position="15"/>
        <end position="33"/>
    </location>
</feature>
<sequence>MLNLKASGGHVVKKLLFSLIFTFVNLNIGLLQFPDETAAQQKPVPPYAKWGTMAMEKTKERYPNANIIDYLHIGRVTGPKSTTEKFKLWLKSAQKEFGVFVDIEFNPATNQVINITFRETTR</sequence>
<keyword evidence="1" id="KW-0472">Membrane</keyword>
<comment type="caution">
    <text evidence="2">The sequence shown here is derived from an EMBL/GenBank/DDBJ whole genome shotgun (WGS) entry which is preliminary data.</text>
</comment>
<evidence type="ECO:0000256" key="1">
    <source>
        <dbReference type="SAM" id="Phobius"/>
    </source>
</evidence>
<dbReference type="Proteomes" id="UP000234950">
    <property type="component" value="Unassembled WGS sequence"/>
</dbReference>
<name>A0A2N5HCL1_9BACI</name>
<keyword evidence="3" id="KW-1185">Reference proteome</keyword>
<protein>
    <recommendedName>
        <fullName evidence="4">DUF3889 domain-containing protein</fullName>
    </recommendedName>
</protein>